<dbReference type="EMBL" id="DRTD01000015">
    <property type="protein sequence ID" value="HHE54174.1"/>
    <property type="molecule type" value="Genomic_DNA"/>
</dbReference>
<evidence type="ECO:0000313" key="2">
    <source>
        <dbReference type="EMBL" id="HHE54174.1"/>
    </source>
</evidence>
<feature type="non-terminal residue" evidence="2">
    <location>
        <position position="163"/>
    </location>
</feature>
<evidence type="ECO:0000259" key="1">
    <source>
        <dbReference type="Pfam" id="PF13492"/>
    </source>
</evidence>
<feature type="domain" description="GAF" evidence="1">
    <location>
        <begin position="23"/>
        <end position="157"/>
    </location>
</feature>
<dbReference type="Proteomes" id="UP000886111">
    <property type="component" value="Unassembled WGS sequence"/>
</dbReference>
<protein>
    <submittedName>
        <fullName evidence="2">GAF domain-containing protein</fullName>
    </submittedName>
</protein>
<dbReference type="SUPFAM" id="SSF55781">
    <property type="entry name" value="GAF domain-like"/>
    <property type="match status" value="1"/>
</dbReference>
<name>A0A7V5H1K8_CALAY</name>
<sequence>MDQKVFAVIEKSLAEIKSAKNCERILHDLLAELVKLLDLHVAAIVELNPDTEQLEIRNFHNLSWNFCKNYRRQIDSQLLREVIWKNQDINIPEKKHAQKVVDHLQMEHDFVSAFVTSLNAFQQPLGFLYVDSLTLNYFNEERQQIVRIYASLISIVLHLERLN</sequence>
<accession>A0A7V5H1K8</accession>
<gene>
    <name evidence="2" type="ORF">ENL21_00195</name>
</gene>
<dbReference type="Pfam" id="PF13492">
    <property type="entry name" value="GAF_3"/>
    <property type="match status" value="1"/>
</dbReference>
<comment type="caution">
    <text evidence="2">The sequence shown here is derived from an EMBL/GenBank/DDBJ whole genome shotgun (WGS) entry which is preliminary data.</text>
</comment>
<dbReference type="Gene3D" id="3.30.450.40">
    <property type="match status" value="1"/>
</dbReference>
<proteinExistence type="predicted"/>
<reference evidence="2" key="1">
    <citation type="journal article" date="2020" name="mSystems">
        <title>Genome- and Community-Level Interaction Insights into Carbon Utilization and Element Cycling Functions of Hydrothermarchaeota in Hydrothermal Sediment.</title>
        <authorList>
            <person name="Zhou Z."/>
            <person name="Liu Y."/>
            <person name="Xu W."/>
            <person name="Pan J."/>
            <person name="Luo Z.H."/>
            <person name="Li M."/>
        </authorList>
    </citation>
    <scope>NUCLEOTIDE SEQUENCE [LARGE SCALE GENOMIC DNA]</scope>
    <source>
        <strain evidence="2">HyVt-76</strain>
    </source>
</reference>
<dbReference type="InterPro" id="IPR003018">
    <property type="entry name" value="GAF"/>
</dbReference>
<organism evidence="2">
    <name type="scientific">Caldithrix abyssi</name>
    <dbReference type="NCBI Taxonomy" id="187145"/>
    <lineage>
        <taxon>Bacteria</taxon>
        <taxon>Pseudomonadati</taxon>
        <taxon>Calditrichota</taxon>
        <taxon>Calditrichia</taxon>
        <taxon>Calditrichales</taxon>
        <taxon>Calditrichaceae</taxon>
        <taxon>Caldithrix</taxon>
    </lineage>
</organism>
<dbReference type="InterPro" id="IPR029016">
    <property type="entry name" value="GAF-like_dom_sf"/>
</dbReference>
<dbReference type="AlphaFoldDB" id="A0A7V5H1K8"/>